<dbReference type="PANTHER" id="PTHR22893:SF91">
    <property type="entry name" value="NADPH DEHYDROGENASE 2-RELATED"/>
    <property type="match status" value="1"/>
</dbReference>
<name>A0A9W8ZZ58_9AGAR</name>
<dbReference type="Gene3D" id="3.20.20.70">
    <property type="entry name" value="Aldolase class I"/>
    <property type="match status" value="1"/>
</dbReference>
<dbReference type="InterPro" id="IPR045247">
    <property type="entry name" value="Oye-like"/>
</dbReference>
<dbReference type="Proteomes" id="UP001150238">
    <property type="component" value="Unassembled WGS sequence"/>
</dbReference>
<dbReference type="InterPro" id="IPR001155">
    <property type="entry name" value="OxRdtase_FMN_N"/>
</dbReference>
<dbReference type="PANTHER" id="PTHR22893">
    <property type="entry name" value="NADH OXIDOREDUCTASE-RELATED"/>
    <property type="match status" value="1"/>
</dbReference>
<protein>
    <recommendedName>
        <fullName evidence="1">NADH:flavin oxidoreductase/NADH oxidase N-terminal domain-containing protein</fullName>
    </recommendedName>
</protein>
<dbReference type="AlphaFoldDB" id="A0A9W8ZZ58"/>
<dbReference type="CDD" id="cd02933">
    <property type="entry name" value="OYE_like_FMN"/>
    <property type="match status" value="1"/>
</dbReference>
<dbReference type="GO" id="GO:0003959">
    <property type="term" value="F:NADPH dehydrogenase activity"/>
    <property type="evidence" value="ECO:0007669"/>
    <property type="project" value="TreeGrafter"/>
</dbReference>
<proteinExistence type="predicted"/>
<reference evidence="2" key="2">
    <citation type="journal article" date="2023" name="Proc. Natl. Acad. Sci. U.S.A.">
        <title>A global phylogenomic analysis of the shiitake genus Lentinula.</title>
        <authorList>
            <person name="Sierra-Patev S."/>
            <person name="Min B."/>
            <person name="Naranjo-Ortiz M."/>
            <person name="Looney B."/>
            <person name="Konkel Z."/>
            <person name="Slot J.C."/>
            <person name="Sakamoto Y."/>
            <person name="Steenwyk J.L."/>
            <person name="Rokas A."/>
            <person name="Carro J."/>
            <person name="Camarero S."/>
            <person name="Ferreira P."/>
            <person name="Molpeceres G."/>
            <person name="Ruiz-Duenas F.J."/>
            <person name="Serrano A."/>
            <person name="Henrissat B."/>
            <person name="Drula E."/>
            <person name="Hughes K.W."/>
            <person name="Mata J.L."/>
            <person name="Ishikawa N.K."/>
            <person name="Vargas-Isla R."/>
            <person name="Ushijima S."/>
            <person name="Smith C.A."/>
            <person name="Donoghue J."/>
            <person name="Ahrendt S."/>
            <person name="Andreopoulos W."/>
            <person name="He G."/>
            <person name="LaButti K."/>
            <person name="Lipzen A."/>
            <person name="Ng V."/>
            <person name="Riley R."/>
            <person name="Sandor L."/>
            <person name="Barry K."/>
            <person name="Martinez A.T."/>
            <person name="Xiao Y."/>
            <person name="Gibbons J.G."/>
            <person name="Terashima K."/>
            <person name="Grigoriev I.V."/>
            <person name="Hibbett D."/>
        </authorList>
    </citation>
    <scope>NUCLEOTIDE SEQUENCE</scope>
    <source>
        <strain evidence="2">Sp2 HRB7682 ss15</strain>
    </source>
</reference>
<dbReference type="SUPFAM" id="SSF51395">
    <property type="entry name" value="FMN-linked oxidoreductases"/>
    <property type="match status" value="1"/>
</dbReference>
<evidence type="ECO:0000313" key="2">
    <source>
        <dbReference type="EMBL" id="KAJ4470691.1"/>
    </source>
</evidence>
<dbReference type="Pfam" id="PF00724">
    <property type="entry name" value="Oxidored_FMN"/>
    <property type="match status" value="1"/>
</dbReference>
<dbReference type="InterPro" id="IPR013785">
    <property type="entry name" value="Aldolase_TIM"/>
</dbReference>
<accession>A0A9W8ZZ58</accession>
<feature type="domain" description="NADH:flavin oxidoreductase/NADH oxidase N-terminal" evidence="1">
    <location>
        <begin position="5"/>
        <end position="358"/>
    </location>
</feature>
<comment type="caution">
    <text evidence="2">The sequence shown here is derived from an EMBL/GenBank/DDBJ whole genome shotgun (WGS) entry which is preliminary data.</text>
</comment>
<gene>
    <name evidence="2" type="ORF">C8J55DRAFT_564017</name>
</gene>
<sequence length="389" mass="43210">MSSTKLFKPIEVGNLSLKHRVVLAPLTRMRCDDQHVPQLPVMREYYSQRARSPGTLLIAEGTLVDPKAGGYPNVPGIWNDKQAAAWKEITYAVHKNGSHIFLQLWTAGRDADPKLLAAEDPSYTLIAPSAIPMEGHDVPRALEVDEIKSLIQSYVRAASNAINKAGFDGVEIHMANGYLLNQFLEDVSNNRTDEYGGSIENRSRLGLEIIEAVTKEVGQEKVGVRFSPWSTFQGKSYLIFPVAPRYNVLRSDMRMQDPIPTYSYIVKNIKKLYPNFAYVSVCEPRVDGSTTRDTPITSTDSNDFIRDIWTPKPLIVAGGFDRATAIERADSTGDLIAFGRRYISNPDLPIRLFKNLPLTPYDRSTFYLQGDASGRGYTDWPTAGGSGSG</sequence>
<evidence type="ECO:0000259" key="1">
    <source>
        <dbReference type="Pfam" id="PF00724"/>
    </source>
</evidence>
<reference evidence="2" key="1">
    <citation type="submission" date="2022-08" db="EMBL/GenBank/DDBJ databases">
        <authorList>
            <consortium name="DOE Joint Genome Institute"/>
            <person name="Min B."/>
            <person name="Riley R."/>
            <person name="Sierra-Patev S."/>
            <person name="Naranjo-Ortiz M."/>
            <person name="Looney B."/>
            <person name="Konkel Z."/>
            <person name="Slot J.C."/>
            <person name="Sakamoto Y."/>
            <person name="Steenwyk J.L."/>
            <person name="Rokas A."/>
            <person name="Carro J."/>
            <person name="Camarero S."/>
            <person name="Ferreira P."/>
            <person name="Molpeceres G."/>
            <person name="Ruiz-Duenas F.J."/>
            <person name="Serrano A."/>
            <person name="Henrissat B."/>
            <person name="Drula E."/>
            <person name="Hughes K.W."/>
            <person name="Mata J.L."/>
            <person name="Ishikawa N.K."/>
            <person name="Vargas-Isla R."/>
            <person name="Ushijima S."/>
            <person name="Smith C.A."/>
            <person name="Ahrendt S."/>
            <person name="Andreopoulos W."/>
            <person name="He G."/>
            <person name="Labutti K."/>
            <person name="Lipzen A."/>
            <person name="Ng V."/>
            <person name="Sandor L."/>
            <person name="Barry K."/>
            <person name="Martinez A.T."/>
            <person name="Xiao Y."/>
            <person name="Gibbons J.G."/>
            <person name="Terashima K."/>
            <person name="Hibbett D.S."/>
            <person name="Grigoriev I.V."/>
        </authorList>
    </citation>
    <scope>NUCLEOTIDE SEQUENCE</scope>
    <source>
        <strain evidence="2">Sp2 HRB7682 ss15</strain>
    </source>
</reference>
<organism evidence="2 3">
    <name type="scientific">Lentinula lateritia</name>
    <dbReference type="NCBI Taxonomy" id="40482"/>
    <lineage>
        <taxon>Eukaryota</taxon>
        <taxon>Fungi</taxon>
        <taxon>Dikarya</taxon>
        <taxon>Basidiomycota</taxon>
        <taxon>Agaricomycotina</taxon>
        <taxon>Agaricomycetes</taxon>
        <taxon>Agaricomycetidae</taxon>
        <taxon>Agaricales</taxon>
        <taxon>Marasmiineae</taxon>
        <taxon>Omphalotaceae</taxon>
        <taxon>Lentinula</taxon>
    </lineage>
</organism>
<evidence type="ECO:0000313" key="3">
    <source>
        <dbReference type="Proteomes" id="UP001150238"/>
    </source>
</evidence>
<dbReference type="GO" id="GO:0010181">
    <property type="term" value="F:FMN binding"/>
    <property type="evidence" value="ECO:0007669"/>
    <property type="project" value="InterPro"/>
</dbReference>
<dbReference type="EMBL" id="JANVFS010000031">
    <property type="protein sequence ID" value="KAJ4470691.1"/>
    <property type="molecule type" value="Genomic_DNA"/>
</dbReference>
<dbReference type="FunFam" id="3.20.20.70:FF:000138">
    <property type="entry name" value="NADPH dehydrogenase 1"/>
    <property type="match status" value="1"/>
</dbReference>